<feature type="coiled-coil region" evidence="1">
    <location>
        <begin position="169"/>
        <end position="196"/>
    </location>
</feature>
<evidence type="ECO:0000313" key="4">
    <source>
        <dbReference type="Proteomes" id="UP001060919"/>
    </source>
</evidence>
<evidence type="ECO:0000313" key="3">
    <source>
        <dbReference type="EMBL" id="BDS14721.1"/>
    </source>
</evidence>
<keyword evidence="2" id="KW-1133">Transmembrane helix</keyword>
<keyword evidence="2" id="KW-0472">Membrane</keyword>
<feature type="transmembrane region" description="Helical" evidence="2">
    <location>
        <begin position="236"/>
        <end position="254"/>
    </location>
</feature>
<dbReference type="KEGG" id="aup:AsAng_0055020"/>
<proteinExistence type="predicted"/>
<evidence type="ECO:0000256" key="2">
    <source>
        <dbReference type="SAM" id="Phobius"/>
    </source>
</evidence>
<accession>A0A916DVT3</accession>
<keyword evidence="2" id="KW-0812">Transmembrane</keyword>
<keyword evidence="1" id="KW-0175">Coiled coil</keyword>
<organism evidence="3 4">
    <name type="scientific">Aureispira anguillae</name>
    <dbReference type="NCBI Taxonomy" id="2864201"/>
    <lineage>
        <taxon>Bacteria</taxon>
        <taxon>Pseudomonadati</taxon>
        <taxon>Bacteroidota</taxon>
        <taxon>Saprospiria</taxon>
        <taxon>Saprospirales</taxon>
        <taxon>Saprospiraceae</taxon>
        <taxon>Aureispira</taxon>
    </lineage>
</organism>
<sequence length="266" mass="30491">MQNSHILVDEIITKKKELLDLPDKIALYKMRVQLLEKDKLSFGTRLSPEEQKQKAELLELIKTLDLMETRLSKQKIQATNLINQHNGSLNNGEIEKLKEVHEGLTKIGHDLEFALKKGFSKINGFYNNVLKNPDQNSILDSISRRYTELEKLYTFHFRLLNDSMDVSQRENVVNRLLELSKEMSKLDNEILALRDRDQVFIKKQFSNGRYIVSTMFAAVVLTVGLFLTLSHNSNEPNIGSVLVGYGLIGLGINLRMENTNDSKNDN</sequence>
<gene>
    <name evidence="3" type="ORF">AsAng_0055020</name>
</gene>
<dbReference type="Proteomes" id="UP001060919">
    <property type="component" value="Chromosome"/>
</dbReference>
<evidence type="ECO:0000256" key="1">
    <source>
        <dbReference type="SAM" id="Coils"/>
    </source>
</evidence>
<dbReference type="AlphaFoldDB" id="A0A916DVT3"/>
<dbReference type="EMBL" id="AP026867">
    <property type="protein sequence ID" value="BDS14721.1"/>
    <property type="molecule type" value="Genomic_DNA"/>
</dbReference>
<dbReference type="RefSeq" id="WP_264789934.1">
    <property type="nucleotide sequence ID" value="NZ_AP026867.1"/>
</dbReference>
<protein>
    <submittedName>
        <fullName evidence="3">Uncharacterized protein</fullName>
    </submittedName>
</protein>
<name>A0A916DVT3_9BACT</name>
<keyword evidence="4" id="KW-1185">Reference proteome</keyword>
<reference evidence="3" key="1">
    <citation type="submission" date="2022-09" db="EMBL/GenBank/DDBJ databases">
        <title>Aureispira anguillicida sp. nov., isolated from Leptocephalus of Japanese eel Anguilla japonica.</title>
        <authorList>
            <person name="Yuasa K."/>
            <person name="Mekata T."/>
            <person name="Ikunari K."/>
        </authorList>
    </citation>
    <scope>NUCLEOTIDE SEQUENCE</scope>
    <source>
        <strain evidence="3">EL160426</strain>
    </source>
</reference>
<feature type="transmembrane region" description="Helical" evidence="2">
    <location>
        <begin position="210"/>
        <end position="230"/>
    </location>
</feature>